<proteinExistence type="predicted"/>
<dbReference type="Gene3D" id="3.60.15.10">
    <property type="entry name" value="Ribonuclease Z/Hydroxyacylglutathione hydrolase-like"/>
    <property type="match status" value="1"/>
</dbReference>
<protein>
    <submittedName>
        <fullName evidence="1">Uncharacterized protein</fullName>
    </submittedName>
</protein>
<gene>
    <name evidence="1" type="ORF">NK6_7019</name>
</gene>
<dbReference type="PANTHER" id="PTHR13754:SF13">
    <property type="entry name" value="METALLO-BETA-LACTAMASE SUPERFAMILY PROTEIN (AFU_ORTHOLOGUE AFUA_3G07630)"/>
    <property type="match status" value="1"/>
</dbReference>
<evidence type="ECO:0000313" key="1">
    <source>
        <dbReference type="EMBL" id="BAR60170.1"/>
    </source>
</evidence>
<dbReference type="Proteomes" id="UP000063308">
    <property type="component" value="Chromosome"/>
</dbReference>
<dbReference type="PANTHER" id="PTHR13754">
    <property type="entry name" value="METALLO-BETA-LACTAMASE SUPERFAMILY PROTEIN"/>
    <property type="match status" value="1"/>
</dbReference>
<evidence type="ECO:0000313" key="2">
    <source>
        <dbReference type="Proteomes" id="UP000063308"/>
    </source>
</evidence>
<dbReference type="InterPro" id="IPR052926">
    <property type="entry name" value="Metallo-beta-lactamase_dom"/>
</dbReference>
<organism evidence="1 2">
    <name type="scientific">Bradyrhizobium diazoefficiens</name>
    <dbReference type="NCBI Taxonomy" id="1355477"/>
    <lineage>
        <taxon>Bacteria</taxon>
        <taxon>Pseudomonadati</taxon>
        <taxon>Pseudomonadota</taxon>
        <taxon>Alphaproteobacteria</taxon>
        <taxon>Hyphomicrobiales</taxon>
        <taxon>Nitrobacteraceae</taxon>
        <taxon>Bradyrhizobium</taxon>
    </lineage>
</organism>
<dbReference type="RefSeq" id="WP_249163617.1">
    <property type="nucleotide sequence ID" value="NZ_JAFCKD010000005.1"/>
</dbReference>
<sequence>MPGITLIALISDLPGTKELKELSLAVNTPDGVVLVVGCSHPGIERIVEAATVINPKIHLVAGGFHLVVATDDAIEKIVIALKDKFRVENIAPGHCTGEPTFAALKKAFGARYIYAGLGTSLVIGPDINSNVRRGEAPALDDFAVYRKLASRED</sequence>
<dbReference type="SUPFAM" id="SSF56281">
    <property type="entry name" value="Metallo-hydrolase/oxidoreductase"/>
    <property type="match status" value="1"/>
</dbReference>
<reference evidence="1 2" key="1">
    <citation type="submission" date="2014-11" db="EMBL/GenBank/DDBJ databases">
        <title>Symbiosis island explosion on the genome of extra-slow-growing strains of soybean bradyrhizobia with massive insertion sequences.</title>
        <authorList>
            <person name="Iida T."/>
            <person name="Minamisawa K."/>
        </authorList>
    </citation>
    <scope>NUCLEOTIDE SEQUENCE [LARGE SCALE GENOMIC DNA]</scope>
    <source>
        <strain evidence="1 2">NK6</strain>
    </source>
</reference>
<dbReference type="GO" id="GO:0016740">
    <property type="term" value="F:transferase activity"/>
    <property type="evidence" value="ECO:0007669"/>
    <property type="project" value="TreeGrafter"/>
</dbReference>
<dbReference type="InterPro" id="IPR036866">
    <property type="entry name" value="RibonucZ/Hydroxyglut_hydro"/>
</dbReference>
<dbReference type="AlphaFoldDB" id="A0A0E3VW25"/>
<name>A0A0E3VW25_9BRAD</name>
<dbReference type="EMBL" id="AP014685">
    <property type="protein sequence ID" value="BAR60170.1"/>
    <property type="molecule type" value="Genomic_DNA"/>
</dbReference>
<accession>A0A0E3VW25</accession>